<dbReference type="AlphaFoldDB" id="A0A426YUB3"/>
<dbReference type="Proteomes" id="UP000287651">
    <property type="component" value="Unassembled WGS sequence"/>
</dbReference>
<gene>
    <name evidence="1" type="ORF">B296_00040544</name>
</gene>
<comment type="caution">
    <text evidence="1">The sequence shown here is derived from an EMBL/GenBank/DDBJ whole genome shotgun (WGS) entry which is preliminary data.</text>
</comment>
<evidence type="ECO:0000313" key="2">
    <source>
        <dbReference type="Proteomes" id="UP000287651"/>
    </source>
</evidence>
<name>A0A426YUB3_ENSVE</name>
<feature type="non-terminal residue" evidence="1">
    <location>
        <position position="1"/>
    </location>
</feature>
<reference evidence="1 2" key="1">
    <citation type="journal article" date="2014" name="Agronomy (Basel)">
        <title>A Draft Genome Sequence for Ensete ventricosum, the Drought-Tolerant Tree Against Hunger.</title>
        <authorList>
            <person name="Harrison J."/>
            <person name="Moore K.A."/>
            <person name="Paszkiewicz K."/>
            <person name="Jones T."/>
            <person name="Grant M."/>
            <person name="Ambacheew D."/>
            <person name="Muzemil S."/>
            <person name="Studholme D.J."/>
        </authorList>
    </citation>
    <scope>NUCLEOTIDE SEQUENCE [LARGE SCALE GENOMIC DNA]</scope>
</reference>
<accession>A0A426YUB3</accession>
<evidence type="ECO:0000313" key="1">
    <source>
        <dbReference type="EMBL" id="RRT55320.1"/>
    </source>
</evidence>
<protein>
    <submittedName>
        <fullName evidence="1">Uncharacterized protein</fullName>
    </submittedName>
</protein>
<dbReference type="EMBL" id="AMZH03010143">
    <property type="protein sequence ID" value="RRT55320.1"/>
    <property type="molecule type" value="Genomic_DNA"/>
</dbReference>
<proteinExistence type="predicted"/>
<organism evidence="1 2">
    <name type="scientific">Ensete ventricosum</name>
    <name type="common">Abyssinian banana</name>
    <name type="synonym">Musa ensete</name>
    <dbReference type="NCBI Taxonomy" id="4639"/>
    <lineage>
        <taxon>Eukaryota</taxon>
        <taxon>Viridiplantae</taxon>
        <taxon>Streptophyta</taxon>
        <taxon>Embryophyta</taxon>
        <taxon>Tracheophyta</taxon>
        <taxon>Spermatophyta</taxon>
        <taxon>Magnoliopsida</taxon>
        <taxon>Liliopsida</taxon>
        <taxon>Zingiberales</taxon>
        <taxon>Musaceae</taxon>
        <taxon>Ensete</taxon>
    </lineage>
</organism>
<sequence>VVVSVKVGLEMDPEEKTRPLSALGELKVNDGMVSSVLLSILQTAGDAVMVGVGGAWEGSFIGVETGNVNTKPSEVLSVPLEV</sequence>